<dbReference type="CDD" id="cd03249">
    <property type="entry name" value="ABC_MTABC3_MDL1_MDL2"/>
    <property type="match status" value="2"/>
</dbReference>
<keyword evidence="9" id="KW-1278">Translocase</keyword>
<dbReference type="PROSITE" id="PS50893">
    <property type="entry name" value="ABC_TRANSPORTER_2"/>
    <property type="match status" value="2"/>
</dbReference>
<evidence type="ECO:0000259" key="14">
    <source>
        <dbReference type="PROSITE" id="PS50893"/>
    </source>
</evidence>
<evidence type="ECO:0000256" key="3">
    <source>
        <dbReference type="ARBA" id="ARBA00022448"/>
    </source>
</evidence>
<dbReference type="InterPro" id="IPR027417">
    <property type="entry name" value="P-loop_NTPase"/>
</dbReference>
<dbReference type="PANTHER" id="PTHR43394">
    <property type="entry name" value="ATP-DEPENDENT PERMEASE MDL1, MITOCHONDRIAL"/>
    <property type="match status" value="1"/>
</dbReference>
<dbReference type="Proteomes" id="UP001187415">
    <property type="component" value="Unassembled WGS sequence"/>
</dbReference>
<feature type="transmembrane region" description="Helical" evidence="13">
    <location>
        <begin position="155"/>
        <end position="173"/>
    </location>
</feature>
<dbReference type="GO" id="GO:0005524">
    <property type="term" value="F:ATP binding"/>
    <property type="evidence" value="ECO:0007669"/>
    <property type="project" value="UniProtKB-KW"/>
</dbReference>
<evidence type="ECO:0000259" key="15">
    <source>
        <dbReference type="PROSITE" id="PS50929"/>
    </source>
</evidence>
<dbReference type="Pfam" id="PF00005">
    <property type="entry name" value="ABC_tran"/>
    <property type="match status" value="2"/>
</dbReference>
<dbReference type="Pfam" id="PF00664">
    <property type="entry name" value="ABC_membrane"/>
    <property type="match status" value="2"/>
</dbReference>
<keyword evidence="3" id="KW-0813">Transport</keyword>
<keyword evidence="5 13" id="KW-0812">Transmembrane</keyword>
<keyword evidence="11 13" id="KW-0472">Membrane</keyword>
<dbReference type="CDD" id="cd18578">
    <property type="entry name" value="ABC_6TM_Pgp_ABCB1_D2_like"/>
    <property type="match status" value="1"/>
</dbReference>
<keyword evidence="8" id="KW-0067">ATP-binding</keyword>
<feature type="domain" description="ABC transporter" evidence="14">
    <location>
        <begin position="850"/>
        <end position="1088"/>
    </location>
</feature>
<feature type="domain" description="ABC transporter" evidence="14">
    <location>
        <begin position="248"/>
        <end position="484"/>
    </location>
</feature>
<evidence type="ECO:0008006" key="18">
    <source>
        <dbReference type="Google" id="ProtNLM"/>
    </source>
</evidence>
<dbReference type="Gene3D" id="3.40.50.300">
    <property type="entry name" value="P-loop containing nucleotide triphosphate hydrolases"/>
    <property type="match status" value="2"/>
</dbReference>
<protein>
    <recommendedName>
        <fullName evidence="18">Bile salt export pump</fullName>
    </recommendedName>
</protein>
<dbReference type="EMBL" id="JAUPFM010000010">
    <property type="protein sequence ID" value="KAK2839763.1"/>
    <property type="molecule type" value="Genomic_DNA"/>
</dbReference>
<dbReference type="FunFam" id="1.20.1560.10:FF:000046">
    <property type="entry name" value="ATP-binding cassette subfamily B member 11"/>
    <property type="match status" value="1"/>
</dbReference>
<dbReference type="InterPro" id="IPR036640">
    <property type="entry name" value="ABC1_TM_sf"/>
</dbReference>
<evidence type="ECO:0000256" key="9">
    <source>
        <dbReference type="ARBA" id="ARBA00022967"/>
    </source>
</evidence>
<dbReference type="GO" id="GO:0016887">
    <property type="term" value="F:ATP hydrolysis activity"/>
    <property type="evidence" value="ECO:0007669"/>
    <property type="project" value="InterPro"/>
</dbReference>
<dbReference type="InterPro" id="IPR003439">
    <property type="entry name" value="ABC_transporter-like_ATP-bd"/>
</dbReference>
<evidence type="ECO:0000256" key="1">
    <source>
        <dbReference type="ARBA" id="ARBA00004651"/>
    </source>
</evidence>
<feature type="transmembrane region" description="Helical" evidence="13">
    <location>
        <begin position="524"/>
        <end position="547"/>
    </location>
</feature>
<keyword evidence="6" id="KW-0677">Repeat</keyword>
<dbReference type="FunFam" id="3.40.50.300:FF:000479">
    <property type="entry name" value="Multidrug resistance protein 1A"/>
    <property type="match status" value="2"/>
</dbReference>
<dbReference type="SMART" id="SM00382">
    <property type="entry name" value="AAA"/>
    <property type="match status" value="2"/>
</dbReference>
<organism evidence="16 17">
    <name type="scientific">Channa striata</name>
    <name type="common">Snakehead murrel</name>
    <name type="synonym">Ophicephalus striatus</name>
    <dbReference type="NCBI Taxonomy" id="64152"/>
    <lineage>
        <taxon>Eukaryota</taxon>
        <taxon>Metazoa</taxon>
        <taxon>Chordata</taxon>
        <taxon>Craniata</taxon>
        <taxon>Vertebrata</taxon>
        <taxon>Euteleostomi</taxon>
        <taxon>Actinopterygii</taxon>
        <taxon>Neopterygii</taxon>
        <taxon>Teleostei</taxon>
        <taxon>Neoteleostei</taxon>
        <taxon>Acanthomorphata</taxon>
        <taxon>Anabantaria</taxon>
        <taxon>Anabantiformes</taxon>
        <taxon>Channoidei</taxon>
        <taxon>Channidae</taxon>
        <taxon>Channa</taxon>
    </lineage>
</organism>
<comment type="caution">
    <text evidence="16">The sequence shown here is derived from an EMBL/GenBank/DDBJ whole genome shotgun (WGS) entry which is preliminary data.</text>
</comment>
<keyword evidence="12" id="KW-0325">Glycoprotein</keyword>
<accession>A0AA88MK99</accession>
<evidence type="ECO:0000256" key="10">
    <source>
        <dbReference type="ARBA" id="ARBA00022989"/>
    </source>
</evidence>
<keyword evidence="4" id="KW-1003">Cell membrane</keyword>
<feature type="transmembrane region" description="Helical" evidence="13">
    <location>
        <begin position="71"/>
        <end position="92"/>
    </location>
</feature>
<dbReference type="InterPro" id="IPR039421">
    <property type="entry name" value="Type_1_exporter"/>
</dbReference>
<dbReference type="SUPFAM" id="SSF90123">
    <property type="entry name" value="ABC transporter transmembrane region"/>
    <property type="match status" value="2"/>
</dbReference>
<evidence type="ECO:0000256" key="12">
    <source>
        <dbReference type="ARBA" id="ARBA00023180"/>
    </source>
</evidence>
<dbReference type="GO" id="GO:0005886">
    <property type="term" value="C:plasma membrane"/>
    <property type="evidence" value="ECO:0007669"/>
    <property type="project" value="UniProtKB-SubCell"/>
</dbReference>
<feature type="transmembrane region" description="Helical" evidence="13">
    <location>
        <begin position="783"/>
        <end position="803"/>
    </location>
</feature>
<dbReference type="Gene3D" id="1.20.1560.10">
    <property type="entry name" value="ABC transporter type 1, transmembrane domain"/>
    <property type="match status" value="1"/>
</dbReference>
<keyword evidence="10 13" id="KW-1133">Transmembrane helix</keyword>
<dbReference type="GO" id="GO:0090374">
    <property type="term" value="P:oligopeptide export from mitochondrion"/>
    <property type="evidence" value="ECO:0007669"/>
    <property type="project" value="TreeGrafter"/>
</dbReference>
<evidence type="ECO:0000256" key="11">
    <source>
        <dbReference type="ARBA" id="ARBA00023136"/>
    </source>
</evidence>
<feature type="transmembrane region" description="Helical" evidence="13">
    <location>
        <begin position="45"/>
        <end position="65"/>
    </location>
</feature>
<evidence type="ECO:0000313" key="17">
    <source>
        <dbReference type="Proteomes" id="UP001187415"/>
    </source>
</evidence>
<evidence type="ECO:0000256" key="6">
    <source>
        <dbReference type="ARBA" id="ARBA00022737"/>
    </source>
</evidence>
<dbReference type="InterPro" id="IPR003593">
    <property type="entry name" value="AAA+_ATPase"/>
</dbReference>
<sequence length="1093" mass="119831">MSLSGVGGFLKKPENRREVECTTVFQQTFFSCDINKINNAIADQVSIFIERISTFVFGFMVGFIGGWKLTLVVIAVSPLIGIAAGLMAMAVARLTGQELKAYAKAGAVADEVMSSIRTVAAFGGEQKEVERYDNNLVEAQNWGVKKGTIIGIFQGYLWCIIFLCYALAFWYGSKLVIDTRELSPGSLIQVFFGVLMAAMNLGQASPCLEAFASGRAAAKTIFDTIDREPEIDSLSEEGNKLDKVKGHIEFHNVAFYYPSRPDVKILNDLSMQIKAGETTAFVGPSGSGKSTTIQLIQRFYDPKEGTVTLDGHDIRTLNIQWLRSLIGIVEQEPVLFATTIAENIRFGQTGVTMEDIIKATKEANAYNFIMDLPQKFDTLVGEGGGQMSGGQKQRIAIARALIRNPKILLLDMATSALDNESEAVVQEALDKVRTGRTTISIAHRLSTIRNADVIVGFEHGQAVEREPTVNYYKHKASTSLWSHYRTKAPPRQLMKCEDDEGEDEDEHKEPAPVMRILKYNQPEWPYMVLGSLGAAINGSVNPIYALLFSQILGTFAIGDLNEQRSQINGICVLFCIVAVTSFFSQFLQGYAFAKSGELLTRRLRKVGFQAMLRQEIGWFDDPRNSPGALTTRLATDASMVQGATGSQIGMIVNSLTSIGASFIIAFYFSWKLTLVIMCFLPLIGLSGVFQAKMLTGFANEDKKAMEAAGRVSSEALANIRTIAGLAKESSFVELYEQKLEPPYKSAKKRANIYGICFGFAQCVIFMAYAASFRYGGQLVSSEGLHYMLVFRVISAVVISGTALGRASSFTPDYAKAKTAAAQFFQLLDRVPKISTSLNDGSKWDNFRGEIEFLQCKFTYPTRPDIQVLNGLAVSVKPGQTLAFVGSSGCGKSTSVQLLERFYDPDEGQVVIDGHPSQTVNVPFLRSQIGIVSQEPVLFDCSIAENIQYGDNTRSVSMEEVIEAAKKAYLHDFVMTLPDKYATQVGAQGSQLSRGQKQRIAIARAIVRNPKILLLDEATSALDTESEKTVQAALDEARKGRTCIVIAHRLSTIQTADIIAVMSHGVVIEQGTHDELMAKRGAYYKLFTTGAPIS</sequence>
<gene>
    <name evidence="16" type="ORF">Q5P01_013503</name>
</gene>
<proteinExistence type="inferred from homology"/>
<dbReference type="FunFam" id="1.20.1560.10:FF:000018">
    <property type="entry name" value="ATP-binding cassette subfamily B member 11"/>
    <property type="match status" value="1"/>
</dbReference>
<keyword evidence="17" id="KW-1185">Reference proteome</keyword>
<dbReference type="InterPro" id="IPR011527">
    <property type="entry name" value="ABC1_TM_dom"/>
</dbReference>
<comment type="subcellular location">
    <subcellularLocation>
        <location evidence="1">Cell membrane</location>
        <topology evidence="1">Multi-pass membrane protein</topology>
    </subcellularLocation>
</comment>
<feature type="transmembrane region" description="Helical" evidence="13">
    <location>
        <begin position="648"/>
        <end position="668"/>
    </location>
</feature>
<reference evidence="16" key="1">
    <citation type="submission" date="2023-07" db="EMBL/GenBank/DDBJ databases">
        <title>Chromosome-level Genome Assembly of Striped Snakehead (Channa striata).</title>
        <authorList>
            <person name="Liu H."/>
        </authorList>
    </citation>
    <scope>NUCLEOTIDE SEQUENCE</scope>
    <source>
        <strain evidence="16">Gz</strain>
        <tissue evidence="16">Muscle</tissue>
    </source>
</reference>
<dbReference type="CDD" id="cd18577">
    <property type="entry name" value="ABC_6TM_Pgp_ABCB1_D1_like"/>
    <property type="match status" value="1"/>
</dbReference>
<evidence type="ECO:0000256" key="5">
    <source>
        <dbReference type="ARBA" id="ARBA00022692"/>
    </source>
</evidence>
<feature type="domain" description="ABC transmembrane type-1" evidence="15">
    <location>
        <begin position="528"/>
        <end position="815"/>
    </location>
</feature>
<dbReference type="InterPro" id="IPR017871">
    <property type="entry name" value="ABC_transporter-like_CS"/>
</dbReference>
<feature type="transmembrane region" description="Helical" evidence="13">
    <location>
        <begin position="567"/>
        <end position="593"/>
    </location>
</feature>
<dbReference type="AlphaFoldDB" id="A0AA88MK99"/>
<dbReference type="SUPFAM" id="SSF52540">
    <property type="entry name" value="P-loop containing nucleoside triphosphate hydrolases"/>
    <property type="match status" value="2"/>
</dbReference>
<evidence type="ECO:0000313" key="16">
    <source>
        <dbReference type="EMBL" id="KAK2839763.1"/>
    </source>
</evidence>
<comment type="similarity">
    <text evidence="2">Belongs to the ABC transporter superfamily. ABCB family. Multidrug resistance exporter (TC 3.A.1.201) subfamily.</text>
</comment>
<keyword evidence="7" id="KW-0547">Nucleotide-binding</keyword>
<evidence type="ECO:0000256" key="4">
    <source>
        <dbReference type="ARBA" id="ARBA00022475"/>
    </source>
</evidence>
<name>A0AA88MK99_CHASR</name>
<dbReference type="PROSITE" id="PS50929">
    <property type="entry name" value="ABC_TM1F"/>
    <property type="match status" value="2"/>
</dbReference>
<feature type="transmembrane region" description="Helical" evidence="13">
    <location>
        <begin position="752"/>
        <end position="771"/>
    </location>
</feature>
<dbReference type="PANTHER" id="PTHR43394:SF27">
    <property type="entry name" value="ATP-DEPENDENT TRANSLOCASE ABCB1-LIKE"/>
    <property type="match status" value="1"/>
</dbReference>
<evidence type="ECO:0000256" key="2">
    <source>
        <dbReference type="ARBA" id="ARBA00007577"/>
    </source>
</evidence>
<feature type="domain" description="ABC transmembrane type-1" evidence="15">
    <location>
        <begin position="33"/>
        <end position="213"/>
    </location>
</feature>
<evidence type="ECO:0000256" key="13">
    <source>
        <dbReference type="SAM" id="Phobius"/>
    </source>
</evidence>
<dbReference type="GO" id="GO:0005743">
    <property type="term" value="C:mitochondrial inner membrane"/>
    <property type="evidence" value="ECO:0007669"/>
    <property type="project" value="TreeGrafter"/>
</dbReference>
<evidence type="ECO:0000256" key="7">
    <source>
        <dbReference type="ARBA" id="ARBA00022741"/>
    </source>
</evidence>
<dbReference type="GO" id="GO:0015421">
    <property type="term" value="F:ABC-type oligopeptide transporter activity"/>
    <property type="evidence" value="ECO:0007669"/>
    <property type="project" value="TreeGrafter"/>
</dbReference>
<dbReference type="PROSITE" id="PS00211">
    <property type="entry name" value="ABC_TRANSPORTER_1"/>
    <property type="match status" value="1"/>
</dbReference>
<evidence type="ECO:0000256" key="8">
    <source>
        <dbReference type="ARBA" id="ARBA00022840"/>
    </source>
</evidence>